<reference evidence="1" key="1">
    <citation type="submission" date="2019-12" db="EMBL/GenBank/DDBJ databases">
        <title>High-Quality draft genome sequences of three cyanobacteria isolated from the limestone walls of the Old Cathedral of Coimbra.</title>
        <authorList>
            <person name="Tiago I."/>
            <person name="Soares F."/>
            <person name="Portugal A."/>
        </authorList>
    </citation>
    <scope>NUCLEOTIDE SEQUENCE</scope>
    <source>
        <strain evidence="1">A</strain>
    </source>
</reference>
<organism evidence="1 2">
    <name type="scientific">Myxacorys almedinensis A</name>
    <dbReference type="NCBI Taxonomy" id="2690445"/>
    <lineage>
        <taxon>Bacteria</taxon>
        <taxon>Bacillati</taxon>
        <taxon>Cyanobacteriota</taxon>
        <taxon>Cyanophyceae</taxon>
        <taxon>Leptolyngbyales</taxon>
        <taxon>Leptolyngbyaceae</taxon>
        <taxon>Myxacorys</taxon>
        <taxon>Myxacorys almedinensis</taxon>
    </lineage>
</organism>
<dbReference type="EMBL" id="WVIE01000011">
    <property type="protein sequence ID" value="NDJ17949.1"/>
    <property type="molecule type" value="Genomic_DNA"/>
</dbReference>
<comment type="caution">
    <text evidence="1">The sequence shown here is derived from an EMBL/GenBank/DDBJ whole genome shotgun (WGS) entry which is preliminary data.</text>
</comment>
<dbReference type="Proteomes" id="UP000646053">
    <property type="component" value="Unassembled WGS sequence"/>
</dbReference>
<keyword evidence="2" id="KW-1185">Reference proteome</keyword>
<sequence length="51" mass="6197">MKKIFSKDATPIAVSDRFYPDLEHQFGDFKGKRRVSHYTFTRYPMLWEKKV</sequence>
<name>A0A8J7Z1K2_9CYAN</name>
<accession>A0A8J7Z1K2</accession>
<dbReference type="AlphaFoldDB" id="A0A8J7Z1K2"/>
<evidence type="ECO:0000313" key="1">
    <source>
        <dbReference type="EMBL" id="NDJ17949.1"/>
    </source>
</evidence>
<dbReference type="RefSeq" id="WP_162423457.1">
    <property type="nucleotide sequence ID" value="NZ_WVIE01000011.1"/>
</dbReference>
<gene>
    <name evidence="1" type="ORF">GS601_11710</name>
</gene>
<proteinExistence type="predicted"/>
<protein>
    <submittedName>
        <fullName evidence="1">Uncharacterized protein</fullName>
    </submittedName>
</protein>
<evidence type="ECO:0000313" key="2">
    <source>
        <dbReference type="Proteomes" id="UP000646053"/>
    </source>
</evidence>